<dbReference type="InterPro" id="IPR001611">
    <property type="entry name" value="Leu-rich_rpt"/>
</dbReference>
<evidence type="ECO:0000313" key="9">
    <source>
        <dbReference type="EMBL" id="GBG67426.1"/>
    </source>
</evidence>
<evidence type="ECO:0000256" key="2">
    <source>
        <dbReference type="ARBA" id="ARBA00022614"/>
    </source>
</evidence>
<dbReference type="GO" id="GO:0016020">
    <property type="term" value="C:membrane"/>
    <property type="evidence" value="ECO:0007669"/>
    <property type="project" value="UniProtKB-SubCell"/>
</dbReference>
<evidence type="ECO:0000256" key="7">
    <source>
        <dbReference type="ARBA" id="ARBA00023136"/>
    </source>
</evidence>
<evidence type="ECO:0000256" key="1">
    <source>
        <dbReference type="ARBA" id="ARBA00004370"/>
    </source>
</evidence>
<dbReference type="InterPro" id="IPR053211">
    <property type="entry name" value="DNA_repair-toleration"/>
</dbReference>
<sequence>MASGEVLSSGGKLSRTRFIRNAVSVLVLLFSMGVTSARGDSMQIVQSLWTFRSKLEVNCTLPSWDNSSDHCSWPGITCNASGAITRIQFSGYNCSGEINEAITNITTLEKLDLSWNSIAQKFPIYLTELPNLQELDLGINNLTGELPPEIGNFTSLELL</sequence>
<dbReference type="PANTHER" id="PTHR48060">
    <property type="entry name" value="DNA DAMAGE-REPAIR/TOLERATION PROTEIN DRT100"/>
    <property type="match status" value="1"/>
</dbReference>
<dbReference type="Pfam" id="PF00560">
    <property type="entry name" value="LRR_1"/>
    <property type="match status" value="2"/>
</dbReference>
<dbReference type="InterPro" id="IPR032675">
    <property type="entry name" value="LRR_dom_sf"/>
</dbReference>
<keyword evidence="4" id="KW-0732">Signal</keyword>
<protein>
    <recommendedName>
        <fullName evidence="8">Leucine-rich repeat-containing N-terminal plant-type domain-containing protein</fullName>
    </recommendedName>
</protein>
<keyword evidence="5" id="KW-0677">Repeat</keyword>
<dbReference type="OMA" id="FLYESCC"/>
<name>A0A388KBP2_CHABU</name>
<dbReference type="PANTHER" id="PTHR48060:SF21">
    <property type="entry name" value="L DOMAIN-LIKE PROTEIN"/>
    <property type="match status" value="1"/>
</dbReference>
<evidence type="ECO:0000256" key="6">
    <source>
        <dbReference type="ARBA" id="ARBA00022989"/>
    </source>
</evidence>
<dbReference type="STRING" id="69332.A0A388KBP2"/>
<dbReference type="Gramene" id="GBG67426">
    <property type="protein sequence ID" value="GBG67426"/>
    <property type="gene ID" value="CBR_g561"/>
</dbReference>
<evidence type="ECO:0000256" key="5">
    <source>
        <dbReference type="ARBA" id="ARBA00022737"/>
    </source>
</evidence>
<dbReference type="OrthoDB" id="406235at2759"/>
<reference evidence="9 10" key="1">
    <citation type="journal article" date="2018" name="Cell">
        <title>The Chara Genome: Secondary Complexity and Implications for Plant Terrestrialization.</title>
        <authorList>
            <person name="Nishiyama T."/>
            <person name="Sakayama H."/>
            <person name="Vries J.D."/>
            <person name="Buschmann H."/>
            <person name="Saint-Marcoux D."/>
            <person name="Ullrich K.K."/>
            <person name="Haas F.B."/>
            <person name="Vanderstraeten L."/>
            <person name="Becker D."/>
            <person name="Lang D."/>
            <person name="Vosolsobe S."/>
            <person name="Rombauts S."/>
            <person name="Wilhelmsson P.K.I."/>
            <person name="Janitza P."/>
            <person name="Kern R."/>
            <person name="Heyl A."/>
            <person name="Rumpler F."/>
            <person name="Villalobos L.I.A.C."/>
            <person name="Clay J.M."/>
            <person name="Skokan R."/>
            <person name="Toyoda A."/>
            <person name="Suzuki Y."/>
            <person name="Kagoshima H."/>
            <person name="Schijlen E."/>
            <person name="Tajeshwar N."/>
            <person name="Catarino B."/>
            <person name="Hetherington A.J."/>
            <person name="Saltykova A."/>
            <person name="Bonnot C."/>
            <person name="Breuninger H."/>
            <person name="Symeonidi A."/>
            <person name="Radhakrishnan G.V."/>
            <person name="Van Nieuwerburgh F."/>
            <person name="Deforce D."/>
            <person name="Chang C."/>
            <person name="Karol K.G."/>
            <person name="Hedrich R."/>
            <person name="Ulvskov P."/>
            <person name="Glockner G."/>
            <person name="Delwiche C.F."/>
            <person name="Petrasek J."/>
            <person name="Van de Peer Y."/>
            <person name="Friml J."/>
            <person name="Beilby M."/>
            <person name="Dolan L."/>
            <person name="Kohara Y."/>
            <person name="Sugano S."/>
            <person name="Fujiyama A."/>
            <person name="Delaux P.-M."/>
            <person name="Quint M."/>
            <person name="TheiBen G."/>
            <person name="Hagemann M."/>
            <person name="Harholt J."/>
            <person name="Dunand C."/>
            <person name="Zachgo S."/>
            <person name="Langdale J."/>
            <person name="Maumus F."/>
            <person name="Straeten D.V.D."/>
            <person name="Gould S.B."/>
            <person name="Rensing S.A."/>
        </authorList>
    </citation>
    <scope>NUCLEOTIDE SEQUENCE [LARGE SCALE GENOMIC DNA]</scope>
    <source>
        <strain evidence="9 10">S276</strain>
    </source>
</reference>
<keyword evidence="10" id="KW-1185">Reference proteome</keyword>
<feature type="domain" description="Leucine-rich repeat-containing N-terminal plant-type" evidence="8">
    <location>
        <begin position="46"/>
        <end position="79"/>
    </location>
</feature>
<evidence type="ECO:0000313" key="10">
    <source>
        <dbReference type="Proteomes" id="UP000265515"/>
    </source>
</evidence>
<dbReference type="AlphaFoldDB" id="A0A388KBP2"/>
<evidence type="ECO:0000256" key="4">
    <source>
        <dbReference type="ARBA" id="ARBA00022729"/>
    </source>
</evidence>
<organism evidence="9 10">
    <name type="scientific">Chara braunii</name>
    <name type="common">Braun's stonewort</name>
    <dbReference type="NCBI Taxonomy" id="69332"/>
    <lineage>
        <taxon>Eukaryota</taxon>
        <taxon>Viridiplantae</taxon>
        <taxon>Streptophyta</taxon>
        <taxon>Charophyceae</taxon>
        <taxon>Charales</taxon>
        <taxon>Characeae</taxon>
        <taxon>Chara</taxon>
    </lineage>
</organism>
<comment type="caution">
    <text evidence="9">The sequence shown here is derived from an EMBL/GenBank/DDBJ whole genome shotgun (WGS) entry which is preliminary data.</text>
</comment>
<dbReference type="Gene3D" id="3.80.10.10">
    <property type="entry name" value="Ribonuclease Inhibitor"/>
    <property type="match status" value="1"/>
</dbReference>
<keyword evidence="3" id="KW-0812">Transmembrane</keyword>
<dbReference type="SUPFAM" id="SSF52058">
    <property type="entry name" value="L domain-like"/>
    <property type="match status" value="1"/>
</dbReference>
<gene>
    <name evidence="9" type="ORF">CBR_g561</name>
</gene>
<dbReference type="Proteomes" id="UP000265515">
    <property type="component" value="Unassembled WGS sequence"/>
</dbReference>
<evidence type="ECO:0000256" key="3">
    <source>
        <dbReference type="ARBA" id="ARBA00022692"/>
    </source>
</evidence>
<dbReference type="InterPro" id="IPR013210">
    <property type="entry name" value="LRR_N_plant-typ"/>
</dbReference>
<comment type="subcellular location">
    <subcellularLocation>
        <location evidence="1">Membrane</location>
    </subcellularLocation>
</comment>
<proteinExistence type="predicted"/>
<evidence type="ECO:0000259" key="8">
    <source>
        <dbReference type="Pfam" id="PF08263"/>
    </source>
</evidence>
<dbReference type="Pfam" id="PF08263">
    <property type="entry name" value="LRRNT_2"/>
    <property type="match status" value="1"/>
</dbReference>
<keyword evidence="6" id="KW-1133">Transmembrane helix</keyword>
<dbReference type="FunFam" id="3.80.10.10:FF:000129">
    <property type="entry name" value="Leucine-rich repeat receptor-like kinase"/>
    <property type="match status" value="1"/>
</dbReference>
<keyword evidence="7" id="KW-0472">Membrane</keyword>
<dbReference type="EMBL" id="BFEA01000087">
    <property type="protein sequence ID" value="GBG67426.1"/>
    <property type="molecule type" value="Genomic_DNA"/>
</dbReference>
<keyword evidence="2" id="KW-0433">Leucine-rich repeat</keyword>
<accession>A0A388KBP2</accession>